<evidence type="ECO:0000313" key="4">
    <source>
        <dbReference type="Proteomes" id="UP000054560"/>
    </source>
</evidence>
<dbReference type="InterPro" id="IPR007143">
    <property type="entry name" value="Vps28"/>
</dbReference>
<dbReference type="GeneID" id="25911330"/>
<dbReference type="GO" id="GO:0043328">
    <property type="term" value="P:protein transport to vacuole involved in ubiquitin-dependent protein catabolic process via the multivesicular body sorting pathway"/>
    <property type="evidence" value="ECO:0007669"/>
    <property type="project" value="TreeGrafter"/>
</dbReference>
<evidence type="ECO:0000256" key="1">
    <source>
        <dbReference type="PROSITE-ProRule" id="PRU00642"/>
    </source>
</evidence>
<comment type="similarity">
    <text evidence="1">Belongs to the VPS28 family.</text>
</comment>
<dbReference type="Pfam" id="PF03997">
    <property type="entry name" value="VPS28"/>
    <property type="match status" value="1"/>
</dbReference>
<dbReference type="eggNOG" id="KOG3284">
    <property type="taxonomic scope" value="Eukaryota"/>
</dbReference>
<dbReference type="OrthoDB" id="2671at2759"/>
<dbReference type="SUPFAM" id="SSF140427">
    <property type="entry name" value="VPS28 C-terminal domain-like"/>
    <property type="match status" value="1"/>
</dbReference>
<dbReference type="EMBL" id="KQ243002">
    <property type="protein sequence ID" value="KNC76690.1"/>
    <property type="molecule type" value="Genomic_DNA"/>
</dbReference>
<dbReference type="PANTHER" id="PTHR12937">
    <property type="entry name" value="VACUOLAR PROTEIN SORTING 28, ISOFORM 2 VPS28"/>
    <property type="match status" value="1"/>
</dbReference>
<protein>
    <recommendedName>
        <fullName evidence="2">VPS28 C-terminal domain-containing protein</fullName>
    </recommendedName>
</protein>
<dbReference type="InterPro" id="IPR037206">
    <property type="entry name" value="VPS28_C_sf"/>
</dbReference>
<dbReference type="GO" id="GO:0000813">
    <property type="term" value="C:ESCRT I complex"/>
    <property type="evidence" value="ECO:0007669"/>
    <property type="project" value="InterPro"/>
</dbReference>
<gene>
    <name evidence="3" type="ORF">SARC_10826</name>
</gene>
<evidence type="ECO:0000313" key="3">
    <source>
        <dbReference type="EMBL" id="KNC76690.1"/>
    </source>
</evidence>
<dbReference type="Proteomes" id="UP000054560">
    <property type="component" value="Unassembled WGS sequence"/>
</dbReference>
<dbReference type="RefSeq" id="XP_014150592.1">
    <property type="nucleotide sequence ID" value="XM_014295117.1"/>
</dbReference>
<keyword evidence="1" id="KW-0813">Transport</keyword>
<name>A0A0L0FIW5_9EUKA</name>
<evidence type="ECO:0000259" key="2">
    <source>
        <dbReference type="PROSITE" id="PS51310"/>
    </source>
</evidence>
<proteinExistence type="inferred from homology"/>
<dbReference type="GO" id="GO:0044877">
    <property type="term" value="F:protein-containing complex binding"/>
    <property type="evidence" value="ECO:0007669"/>
    <property type="project" value="TreeGrafter"/>
</dbReference>
<sequence>MDSLKLGIVAVDEINPYLNDILESMQKVTTLPSDFEGKITMREWLKKTNAMKASDELTEDDVRQLSHDLEKAHTAFYRSLS</sequence>
<dbReference type="STRING" id="667725.A0A0L0FIW5"/>
<dbReference type="PROSITE" id="PS51310">
    <property type="entry name" value="VPS28_C"/>
    <property type="match status" value="1"/>
</dbReference>
<dbReference type="PANTHER" id="PTHR12937:SF0">
    <property type="entry name" value="VACUOLAR PROTEIN SORTING-ASSOCIATED PROTEIN 28 HOMOLOG"/>
    <property type="match status" value="1"/>
</dbReference>
<dbReference type="Gene3D" id="1.20.120.1130">
    <property type="match status" value="1"/>
</dbReference>
<dbReference type="InterPro" id="IPR017899">
    <property type="entry name" value="VPS28_C"/>
</dbReference>
<keyword evidence="1" id="KW-0653">Protein transport</keyword>
<organism evidence="3 4">
    <name type="scientific">Sphaeroforma arctica JP610</name>
    <dbReference type="NCBI Taxonomy" id="667725"/>
    <lineage>
        <taxon>Eukaryota</taxon>
        <taxon>Ichthyosporea</taxon>
        <taxon>Ichthyophonida</taxon>
        <taxon>Sphaeroforma</taxon>
    </lineage>
</organism>
<accession>A0A0L0FIW5</accession>
<feature type="domain" description="VPS28 C-terminal" evidence="2">
    <location>
        <begin position="1"/>
        <end position="81"/>
    </location>
</feature>
<keyword evidence="4" id="KW-1185">Reference proteome</keyword>
<dbReference type="AlphaFoldDB" id="A0A0L0FIW5"/>
<reference evidence="3 4" key="1">
    <citation type="submission" date="2011-02" db="EMBL/GenBank/DDBJ databases">
        <title>The Genome Sequence of Sphaeroforma arctica JP610.</title>
        <authorList>
            <consortium name="The Broad Institute Genome Sequencing Platform"/>
            <person name="Russ C."/>
            <person name="Cuomo C."/>
            <person name="Young S.K."/>
            <person name="Zeng Q."/>
            <person name="Gargeya S."/>
            <person name="Alvarado L."/>
            <person name="Berlin A."/>
            <person name="Chapman S.B."/>
            <person name="Chen Z."/>
            <person name="Freedman E."/>
            <person name="Gellesch M."/>
            <person name="Goldberg J."/>
            <person name="Griggs A."/>
            <person name="Gujja S."/>
            <person name="Heilman E."/>
            <person name="Heiman D."/>
            <person name="Howarth C."/>
            <person name="Mehta T."/>
            <person name="Neiman D."/>
            <person name="Pearson M."/>
            <person name="Roberts A."/>
            <person name="Saif S."/>
            <person name="Shea T."/>
            <person name="Shenoy N."/>
            <person name="Sisk P."/>
            <person name="Stolte C."/>
            <person name="Sykes S."/>
            <person name="White J."/>
            <person name="Yandava C."/>
            <person name="Burger G."/>
            <person name="Gray M.W."/>
            <person name="Holland P.W.H."/>
            <person name="King N."/>
            <person name="Lang F.B.F."/>
            <person name="Roger A.J."/>
            <person name="Ruiz-Trillo I."/>
            <person name="Haas B."/>
            <person name="Nusbaum C."/>
            <person name="Birren B."/>
        </authorList>
    </citation>
    <scope>NUCLEOTIDE SEQUENCE [LARGE SCALE GENOMIC DNA]</scope>
    <source>
        <strain evidence="3 4">JP610</strain>
    </source>
</reference>